<evidence type="ECO:0000313" key="2">
    <source>
        <dbReference type="Proteomes" id="UP000178911"/>
    </source>
</evidence>
<proteinExistence type="predicted"/>
<evidence type="ECO:0000313" key="1">
    <source>
        <dbReference type="EMBL" id="OGN23859.1"/>
    </source>
</evidence>
<reference evidence="1 2" key="1">
    <citation type="journal article" date="2016" name="Nat. Commun.">
        <title>Thousands of microbial genomes shed light on interconnected biogeochemical processes in an aquifer system.</title>
        <authorList>
            <person name="Anantharaman K."/>
            <person name="Brown C.T."/>
            <person name="Hug L.A."/>
            <person name="Sharon I."/>
            <person name="Castelle C.J."/>
            <person name="Probst A.J."/>
            <person name="Thomas B.C."/>
            <person name="Singh A."/>
            <person name="Wilkins M.J."/>
            <person name="Karaoz U."/>
            <person name="Brodie E.L."/>
            <person name="Williams K.H."/>
            <person name="Hubbard S.S."/>
            <person name="Banfield J.F."/>
        </authorList>
    </citation>
    <scope>NUCLEOTIDE SEQUENCE [LARGE SCALE GENOMIC DNA]</scope>
</reference>
<gene>
    <name evidence="1" type="ORF">A3A13_02090</name>
</gene>
<dbReference type="Gene3D" id="3.60.20.10">
    <property type="entry name" value="Glutamine Phosphoribosylpyrophosphate, subunit 1, domain 1"/>
    <property type="match status" value="1"/>
</dbReference>
<dbReference type="AlphaFoldDB" id="A0A1F8GHE1"/>
<sequence>MSEFVEISTSTRRREEESRRILDRASPVIVWPAEEGILVIATNRDKRENRIHSIYDRIACVTLGTFSGGTILWQHAAFRASSDGFNLSKGDVSCRIIIRDTSALLSESFHGLRKGPLFGVEAIFVEVDEERESDYLAYLNFMGFVNTFDQARLFGRLDPDVDRNGDRDELKDSAERKLSEIWDPTRSLSDVIEILNREELFRGIFTSSRVEIVTMDRSAVKKGEFNRVFKRTA</sequence>
<dbReference type="EMBL" id="MGKJ01000014">
    <property type="protein sequence ID" value="OGN23859.1"/>
    <property type="molecule type" value="Genomic_DNA"/>
</dbReference>
<dbReference type="STRING" id="1802695.A3A13_02090"/>
<name>A0A1F8GHE1_9BACT</name>
<dbReference type="InterPro" id="IPR029055">
    <property type="entry name" value="Ntn_hydrolases_N"/>
</dbReference>
<accession>A0A1F8GHE1</accession>
<dbReference type="SUPFAM" id="SSF56235">
    <property type="entry name" value="N-terminal nucleophile aminohydrolases (Ntn hydrolases)"/>
    <property type="match status" value="1"/>
</dbReference>
<comment type="caution">
    <text evidence="1">The sequence shown here is derived from an EMBL/GenBank/DDBJ whole genome shotgun (WGS) entry which is preliminary data.</text>
</comment>
<organism evidence="1 2">
    <name type="scientific">Candidatus Yanofskybacteria bacterium RIFCSPLOWO2_01_FULL_43_22</name>
    <dbReference type="NCBI Taxonomy" id="1802695"/>
    <lineage>
        <taxon>Bacteria</taxon>
        <taxon>Candidatus Yanofskyibacteriota</taxon>
    </lineage>
</organism>
<protein>
    <submittedName>
        <fullName evidence="1">Uncharacterized protein</fullName>
    </submittedName>
</protein>
<dbReference type="Proteomes" id="UP000178911">
    <property type="component" value="Unassembled WGS sequence"/>
</dbReference>